<keyword evidence="5 6" id="KW-0269">Exonuclease</keyword>
<dbReference type="InterPro" id="IPR003761">
    <property type="entry name" value="Exonuc_VII_S"/>
</dbReference>
<keyword evidence="9" id="KW-1185">Reference proteome</keyword>
<protein>
    <recommendedName>
        <fullName evidence="6">Exodeoxyribonuclease 7 small subunit</fullName>
        <ecNumber evidence="6">3.1.11.6</ecNumber>
    </recommendedName>
    <alternativeName>
        <fullName evidence="6">Exodeoxyribonuclease VII small subunit</fullName>
        <shortName evidence="6">Exonuclease VII small subunit</shortName>
    </alternativeName>
</protein>
<comment type="caution">
    <text evidence="8">The sequence shown here is derived from an EMBL/GenBank/DDBJ whole genome shotgun (WGS) entry which is preliminary data.</text>
</comment>
<accession>A0A918SXC0</accession>
<dbReference type="SUPFAM" id="SSF116842">
    <property type="entry name" value="XseB-like"/>
    <property type="match status" value="1"/>
</dbReference>
<keyword evidence="2 6" id="KW-0963">Cytoplasm</keyword>
<evidence type="ECO:0000256" key="6">
    <source>
        <dbReference type="HAMAP-Rule" id="MF_00337"/>
    </source>
</evidence>
<evidence type="ECO:0000256" key="1">
    <source>
        <dbReference type="ARBA" id="ARBA00009998"/>
    </source>
</evidence>
<comment type="subunit">
    <text evidence="6">Heterooligomer composed of large and small subunits.</text>
</comment>
<proteinExistence type="inferred from homology"/>
<dbReference type="Gene3D" id="1.10.287.1040">
    <property type="entry name" value="Exonuclease VII, small subunit"/>
    <property type="match status" value="1"/>
</dbReference>
<dbReference type="EMBL" id="BMYD01000001">
    <property type="protein sequence ID" value="GHA75559.1"/>
    <property type="molecule type" value="Genomic_DNA"/>
</dbReference>
<dbReference type="Pfam" id="PF02609">
    <property type="entry name" value="Exonuc_VII_S"/>
    <property type="match status" value="1"/>
</dbReference>
<feature type="region of interest" description="Disordered" evidence="7">
    <location>
        <begin position="67"/>
        <end position="90"/>
    </location>
</feature>
<organism evidence="8 9">
    <name type="scientific">Cognatilysobacter bugurensis</name>
    <dbReference type="NCBI Taxonomy" id="543356"/>
    <lineage>
        <taxon>Bacteria</taxon>
        <taxon>Pseudomonadati</taxon>
        <taxon>Pseudomonadota</taxon>
        <taxon>Gammaproteobacteria</taxon>
        <taxon>Lysobacterales</taxon>
        <taxon>Lysobacteraceae</taxon>
        <taxon>Cognatilysobacter</taxon>
    </lineage>
</organism>
<dbReference type="NCBIfam" id="TIGR01280">
    <property type="entry name" value="xseB"/>
    <property type="match status" value="1"/>
</dbReference>
<evidence type="ECO:0000256" key="5">
    <source>
        <dbReference type="ARBA" id="ARBA00022839"/>
    </source>
</evidence>
<evidence type="ECO:0000256" key="3">
    <source>
        <dbReference type="ARBA" id="ARBA00022722"/>
    </source>
</evidence>
<dbReference type="InterPro" id="IPR037004">
    <property type="entry name" value="Exonuc_VII_ssu_sf"/>
</dbReference>
<evidence type="ECO:0000256" key="2">
    <source>
        <dbReference type="ARBA" id="ARBA00022490"/>
    </source>
</evidence>
<reference evidence="8" key="1">
    <citation type="journal article" date="2014" name="Int. J. Syst. Evol. Microbiol.">
        <title>Complete genome sequence of Corynebacterium casei LMG S-19264T (=DSM 44701T), isolated from a smear-ripened cheese.</title>
        <authorList>
            <consortium name="US DOE Joint Genome Institute (JGI-PGF)"/>
            <person name="Walter F."/>
            <person name="Albersmeier A."/>
            <person name="Kalinowski J."/>
            <person name="Ruckert C."/>
        </authorList>
    </citation>
    <scope>NUCLEOTIDE SEQUENCE</scope>
    <source>
        <strain evidence="8">KCTC 23077</strain>
    </source>
</reference>
<comment type="catalytic activity">
    <reaction evidence="6">
        <text>Exonucleolytic cleavage in either 5'- to 3'- or 3'- to 5'-direction to yield nucleoside 5'-phosphates.</text>
        <dbReference type="EC" id="3.1.11.6"/>
    </reaction>
</comment>
<dbReference type="Proteomes" id="UP000646426">
    <property type="component" value="Unassembled WGS sequence"/>
</dbReference>
<evidence type="ECO:0000256" key="4">
    <source>
        <dbReference type="ARBA" id="ARBA00022801"/>
    </source>
</evidence>
<comment type="subcellular location">
    <subcellularLocation>
        <location evidence="6">Cytoplasm</location>
    </subcellularLocation>
</comment>
<gene>
    <name evidence="6 8" type="primary">xseB</name>
    <name evidence="8" type="ORF">GCM10007067_10880</name>
</gene>
<dbReference type="RefSeq" id="WP_189454830.1">
    <property type="nucleotide sequence ID" value="NZ_BMYD01000001.1"/>
</dbReference>
<dbReference type="PANTHER" id="PTHR34137">
    <property type="entry name" value="EXODEOXYRIBONUCLEASE 7 SMALL SUBUNIT"/>
    <property type="match status" value="1"/>
</dbReference>
<evidence type="ECO:0000256" key="7">
    <source>
        <dbReference type="SAM" id="MobiDB-lite"/>
    </source>
</evidence>
<evidence type="ECO:0000313" key="8">
    <source>
        <dbReference type="EMBL" id="GHA75559.1"/>
    </source>
</evidence>
<dbReference type="AlphaFoldDB" id="A0A918SXC0"/>
<keyword evidence="3 6" id="KW-0540">Nuclease</keyword>
<comment type="function">
    <text evidence="6">Bidirectionally degrades single-stranded DNA into large acid-insoluble oligonucleotides, which are then degraded further into small acid-soluble oligonucleotides.</text>
</comment>
<dbReference type="HAMAP" id="MF_00337">
    <property type="entry name" value="Exonuc_7_S"/>
    <property type="match status" value="1"/>
</dbReference>
<dbReference type="GO" id="GO:0005829">
    <property type="term" value="C:cytosol"/>
    <property type="evidence" value="ECO:0007669"/>
    <property type="project" value="TreeGrafter"/>
</dbReference>
<sequence length="90" mass="9715">MPQETPAPASPVSDFEQSLEALEHLVDRMEHGDMTLEDSLAAYERGVGLYRSCQTALEQAELRVRMLSDPQDPSSAAPFPNLAGPNSADG</sequence>
<dbReference type="GO" id="GO:0008855">
    <property type="term" value="F:exodeoxyribonuclease VII activity"/>
    <property type="evidence" value="ECO:0007669"/>
    <property type="project" value="UniProtKB-UniRule"/>
</dbReference>
<evidence type="ECO:0000313" key="9">
    <source>
        <dbReference type="Proteomes" id="UP000646426"/>
    </source>
</evidence>
<dbReference type="GO" id="GO:0009318">
    <property type="term" value="C:exodeoxyribonuclease VII complex"/>
    <property type="evidence" value="ECO:0007669"/>
    <property type="project" value="UniProtKB-UniRule"/>
</dbReference>
<comment type="similarity">
    <text evidence="1 6">Belongs to the XseB family.</text>
</comment>
<reference evidence="8" key="2">
    <citation type="submission" date="2020-09" db="EMBL/GenBank/DDBJ databases">
        <authorList>
            <person name="Sun Q."/>
            <person name="Kim S."/>
        </authorList>
    </citation>
    <scope>NUCLEOTIDE SEQUENCE</scope>
    <source>
        <strain evidence="8">KCTC 23077</strain>
    </source>
</reference>
<dbReference type="GO" id="GO:0006308">
    <property type="term" value="P:DNA catabolic process"/>
    <property type="evidence" value="ECO:0007669"/>
    <property type="project" value="UniProtKB-UniRule"/>
</dbReference>
<dbReference type="EC" id="3.1.11.6" evidence="6"/>
<dbReference type="PANTHER" id="PTHR34137:SF1">
    <property type="entry name" value="EXODEOXYRIBONUCLEASE 7 SMALL SUBUNIT"/>
    <property type="match status" value="1"/>
</dbReference>
<keyword evidence="4 6" id="KW-0378">Hydrolase</keyword>
<name>A0A918SXC0_9GAMM</name>
<dbReference type="NCBIfam" id="NF002140">
    <property type="entry name" value="PRK00977.1-4"/>
    <property type="match status" value="1"/>
</dbReference>